<dbReference type="AlphaFoldDB" id="A0A147BPB8"/>
<keyword evidence="1" id="KW-0812">Transmembrane</keyword>
<name>A0A147BPB8_IXORI</name>
<reference evidence="2" key="1">
    <citation type="journal article" date="2018" name="PLoS Negl. Trop. Dis.">
        <title>Sialome diversity of ticks revealed by RNAseq of single tick salivary glands.</title>
        <authorList>
            <person name="Perner J."/>
            <person name="Kropackova S."/>
            <person name="Kopacek P."/>
            <person name="Ribeiro J.M."/>
        </authorList>
    </citation>
    <scope>NUCLEOTIDE SEQUENCE</scope>
    <source>
        <strain evidence="2">Siblings of single egg batch collected in Ceske Budejovice</strain>
        <tissue evidence="2">Salivary glands</tissue>
    </source>
</reference>
<feature type="non-terminal residue" evidence="2">
    <location>
        <position position="1"/>
    </location>
</feature>
<keyword evidence="1" id="KW-0472">Membrane</keyword>
<feature type="transmembrane region" description="Helical" evidence="1">
    <location>
        <begin position="62"/>
        <end position="83"/>
    </location>
</feature>
<sequence length="88" mass="10296">SHFALPYRQTAKPQAKRLWNAQNRLGPRPQRRRIHPGPLYARCSSVSDPTTLFLYACLFHRLVAGMSTGHFLFLYFINCICYFSDLKY</sequence>
<evidence type="ECO:0000256" key="1">
    <source>
        <dbReference type="SAM" id="Phobius"/>
    </source>
</evidence>
<evidence type="ECO:0000313" key="2">
    <source>
        <dbReference type="EMBL" id="JAR92587.1"/>
    </source>
</evidence>
<proteinExistence type="predicted"/>
<organism evidence="2">
    <name type="scientific">Ixodes ricinus</name>
    <name type="common">Common tick</name>
    <name type="synonym">Acarus ricinus</name>
    <dbReference type="NCBI Taxonomy" id="34613"/>
    <lineage>
        <taxon>Eukaryota</taxon>
        <taxon>Metazoa</taxon>
        <taxon>Ecdysozoa</taxon>
        <taxon>Arthropoda</taxon>
        <taxon>Chelicerata</taxon>
        <taxon>Arachnida</taxon>
        <taxon>Acari</taxon>
        <taxon>Parasitiformes</taxon>
        <taxon>Ixodida</taxon>
        <taxon>Ixodoidea</taxon>
        <taxon>Ixodidae</taxon>
        <taxon>Ixodinae</taxon>
        <taxon>Ixodes</taxon>
    </lineage>
</organism>
<protein>
    <submittedName>
        <fullName evidence="2">Putative conserved plasma membrane protein</fullName>
    </submittedName>
</protein>
<keyword evidence="1" id="KW-1133">Transmembrane helix</keyword>
<accession>A0A147BPB8</accession>
<dbReference type="EMBL" id="GEGO01002817">
    <property type="protein sequence ID" value="JAR92587.1"/>
    <property type="molecule type" value="Transcribed_RNA"/>
</dbReference>